<dbReference type="GeneID" id="68916783"/>
<name>B6ILS5_CAEBR</name>
<keyword evidence="1" id="KW-0472">Membrane</keyword>
<dbReference type="Proteomes" id="UP000008549">
    <property type="component" value="Unassembled WGS sequence"/>
</dbReference>
<proteinExistence type="predicted"/>
<dbReference type="HOGENOM" id="CLU_2943897_0_0_1"/>
<dbReference type="CTD" id="68916783"/>
<evidence type="ECO:0000313" key="3">
    <source>
        <dbReference type="Proteomes" id="UP000008549"/>
    </source>
</evidence>
<dbReference type="RefSeq" id="XP_045100413.1">
    <property type="nucleotide sequence ID" value="XM_045237910.1"/>
</dbReference>
<accession>B6ILS5</accession>
<dbReference type="KEGG" id="cbr:CBG_25290"/>
<keyword evidence="1" id="KW-0812">Transmembrane</keyword>
<dbReference type="EMBL" id="HE601293">
    <property type="protein sequence ID" value="CAS00855.1"/>
    <property type="molecule type" value="Genomic_DNA"/>
</dbReference>
<dbReference type="InParanoid" id="B6ILS5"/>
<keyword evidence="3" id="KW-1185">Reference proteome</keyword>
<reference evidence="2 3" key="2">
    <citation type="journal article" date="2011" name="PLoS Genet.">
        <title>Caenorhabditis briggsae recombinant inbred line genotypes reveal inter-strain incompatibility and the evolution of recombination.</title>
        <authorList>
            <person name="Ross J.A."/>
            <person name="Koboldt D.C."/>
            <person name="Staisch J.E."/>
            <person name="Chamberlin H.M."/>
            <person name="Gupta B.P."/>
            <person name="Miller R.D."/>
            <person name="Baird S.E."/>
            <person name="Haag E.S."/>
        </authorList>
    </citation>
    <scope>NUCLEOTIDE SEQUENCE [LARGE SCALE GENOMIC DNA]</scope>
    <source>
        <strain evidence="2 3">AF16</strain>
    </source>
</reference>
<reference evidence="2 3" key="1">
    <citation type="journal article" date="2003" name="PLoS Biol.">
        <title>The genome sequence of Caenorhabditis briggsae: a platform for comparative genomics.</title>
        <authorList>
            <person name="Stein L.D."/>
            <person name="Bao Z."/>
            <person name="Blasiar D."/>
            <person name="Blumenthal T."/>
            <person name="Brent M.R."/>
            <person name="Chen N."/>
            <person name="Chinwalla A."/>
            <person name="Clarke L."/>
            <person name="Clee C."/>
            <person name="Coghlan A."/>
            <person name="Coulson A."/>
            <person name="D'Eustachio P."/>
            <person name="Fitch D.H."/>
            <person name="Fulton L.A."/>
            <person name="Fulton R.E."/>
            <person name="Griffiths-Jones S."/>
            <person name="Harris T.W."/>
            <person name="Hillier L.W."/>
            <person name="Kamath R."/>
            <person name="Kuwabara P.E."/>
            <person name="Mardis E.R."/>
            <person name="Marra M.A."/>
            <person name="Miner T.L."/>
            <person name="Minx P."/>
            <person name="Mullikin J.C."/>
            <person name="Plumb R.W."/>
            <person name="Rogers J."/>
            <person name="Schein J.E."/>
            <person name="Sohrmann M."/>
            <person name="Spieth J."/>
            <person name="Stajich J.E."/>
            <person name="Wei C."/>
            <person name="Willey D."/>
            <person name="Wilson R.K."/>
            <person name="Durbin R."/>
            <person name="Waterston R.H."/>
        </authorList>
    </citation>
    <scope>NUCLEOTIDE SEQUENCE [LARGE SCALE GENOMIC DNA]</scope>
    <source>
        <strain evidence="2 3">AF16</strain>
    </source>
</reference>
<evidence type="ECO:0000256" key="1">
    <source>
        <dbReference type="SAM" id="Phobius"/>
    </source>
</evidence>
<feature type="transmembrane region" description="Helical" evidence="1">
    <location>
        <begin position="12"/>
        <end position="32"/>
    </location>
</feature>
<organism evidence="2 3">
    <name type="scientific">Caenorhabditis briggsae</name>
    <dbReference type="NCBI Taxonomy" id="6238"/>
    <lineage>
        <taxon>Eukaryota</taxon>
        <taxon>Metazoa</taxon>
        <taxon>Ecdysozoa</taxon>
        <taxon>Nematoda</taxon>
        <taxon>Chromadorea</taxon>
        <taxon>Rhabditida</taxon>
        <taxon>Rhabditina</taxon>
        <taxon>Rhabditomorpha</taxon>
        <taxon>Rhabditoidea</taxon>
        <taxon>Rhabditidae</taxon>
        <taxon>Peloderinae</taxon>
        <taxon>Caenorhabditis</taxon>
    </lineage>
</organism>
<gene>
    <name evidence="2" type="ORF">CBG25290</name>
    <name evidence="2" type="ORF">CBG_25290</name>
</gene>
<evidence type="ECO:0000313" key="2">
    <source>
        <dbReference type="EMBL" id="CAS00855.1"/>
    </source>
</evidence>
<dbReference type="AlphaFoldDB" id="B6ILS5"/>
<sequence>MTRFGCKHKKTYDVYFSLIFLYFSLFLSIHPFCPQLSRKLFYFEIHKNLELFFLILKSCF</sequence>
<protein>
    <submittedName>
        <fullName evidence="2">Protein CBG25290</fullName>
    </submittedName>
</protein>
<keyword evidence="1" id="KW-1133">Transmembrane helix</keyword>